<keyword evidence="2" id="KW-1185">Reference proteome</keyword>
<dbReference type="OrthoDB" id="124789at2759"/>
<reference evidence="2" key="1">
    <citation type="submission" date="2017-03" db="EMBL/GenBank/DDBJ databases">
        <title>Phytopthora megakarya and P. palmivora, two closely related causual agents of cacao black pod achieved similar genome size and gene model numbers by different mechanisms.</title>
        <authorList>
            <person name="Ali S."/>
            <person name="Shao J."/>
            <person name="Larry D.J."/>
            <person name="Kronmiller B."/>
            <person name="Shen D."/>
            <person name="Strem M.D."/>
            <person name="Melnick R.L."/>
            <person name="Guiltinan M.J."/>
            <person name="Tyler B.M."/>
            <person name="Meinhardt L.W."/>
            <person name="Bailey B.A."/>
        </authorList>
    </citation>
    <scope>NUCLEOTIDE SEQUENCE [LARGE SCALE GENOMIC DNA]</scope>
    <source>
        <strain evidence="2">zdho120</strain>
    </source>
</reference>
<accession>A0A225WIH6</accession>
<gene>
    <name evidence="1" type="ORF">PHMEG_0008833</name>
</gene>
<organism evidence="1 2">
    <name type="scientific">Phytophthora megakarya</name>
    <dbReference type="NCBI Taxonomy" id="4795"/>
    <lineage>
        <taxon>Eukaryota</taxon>
        <taxon>Sar</taxon>
        <taxon>Stramenopiles</taxon>
        <taxon>Oomycota</taxon>
        <taxon>Peronosporomycetes</taxon>
        <taxon>Peronosporales</taxon>
        <taxon>Peronosporaceae</taxon>
        <taxon>Phytophthora</taxon>
    </lineage>
</organism>
<evidence type="ECO:0000313" key="1">
    <source>
        <dbReference type="EMBL" id="OWZ17244.1"/>
    </source>
</evidence>
<evidence type="ECO:0000313" key="2">
    <source>
        <dbReference type="Proteomes" id="UP000198211"/>
    </source>
</evidence>
<protein>
    <submittedName>
        <fullName evidence="1">Uncharacterized protein</fullName>
    </submittedName>
</protein>
<dbReference type="Proteomes" id="UP000198211">
    <property type="component" value="Unassembled WGS sequence"/>
</dbReference>
<dbReference type="AlphaFoldDB" id="A0A225WIH6"/>
<sequence>MKRAGRNHRVLLMKKGSDESQLVPECCGPYQRTFICTPGGTSGSRTVMGAVHTSTAGELQMKNGCIWHNHPTSAAVSRGVADPVVGARVEGMLANIIQSDADNMVRGHASSVSTVDDNKTTIREVAAFFAADPENLSPVADTDAEETGVIAVVTAHMRRIYARFSELLLVGCSPKPNRCTQLLDPYVHGHERIKQGTVV</sequence>
<proteinExistence type="predicted"/>
<comment type="caution">
    <text evidence="1">The sequence shown here is derived from an EMBL/GenBank/DDBJ whole genome shotgun (WGS) entry which is preliminary data.</text>
</comment>
<name>A0A225WIH6_9STRA</name>
<dbReference type="EMBL" id="NBNE01000785">
    <property type="protein sequence ID" value="OWZ17244.1"/>
    <property type="molecule type" value="Genomic_DNA"/>
</dbReference>